<dbReference type="Pfam" id="PF09643">
    <property type="entry name" value="YopX"/>
    <property type="match status" value="1"/>
</dbReference>
<name>A0A690VA07_CAMJU</name>
<dbReference type="Gene3D" id="2.30.30.290">
    <property type="entry name" value="YopX-like domains"/>
    <property type="match status" value="1"/>
</dbReference>
<dbReference type="EMBL" id="AANOVI010000007">
    <property type="protein sequence ID" value="EDP8234637.1"/>
    <property type="molecule type" value="Genomic_DNA"/>
</dbReference>
<feature type="domain" description="YopX protein" evidence="1">
    <location>
        <begin position="47"/>
        <end position="124"/>
    </location>
</feature>
<dbReference type="AlphaFoldDB" id="A0A690VA07"/>
<dbReference type="RefSeq" id="WP_215469949.1">
    <property type="nucleotide sequence ID" value="NZ_CATQGO010000005.1"/>
</dbReference>
<protein>
    <recommendedName>
        <fullName evidence="1">YopX protein domain-containing protein</fullName>
    </recommendedName>
</protein>
<proteinExistence type="predicted"/>
<evidence type="ECO:0000313" key="2">
    <source>
        <dbReference type="EMBL" id="EDP8234637.1"/>
    </source>
</evidence>
<reference evidence="2 3" key="1">
    <citation type="submission" date="2020-01" db="EMBL/GenBank/DDBJ databases">
        <authorList>
            <consortium name="PulseNet: The National Subtyping Network for Foodborne Disease Surveillance"/>
            <person name="Tarr C.L."/>
            <person name="Trees E."/>
            <person name="Katz L.S."/>
            <person name="Carleton-Romer H.A."/>
            <person name="Stroika S."/>
            <person name="Kucerova Z."/>
            <person name="Roache K.F."/>
            <person name="Sabol A.L."/>
            <person name="Besser J."/>
            <person name="Gerner-Smidt P."/>
        </authorList>
    </citation>
    <scope>NUCLEOTIDE SEQUENCE [LARGE SCALE GENOMIC DNA]</scope>
    <source>
        <strain evidence="2 3">PNUSAC014094</strain>
    </source>
</reference>
<sequence>MKLQDFDFRIWNNETERHETNKPLISLLMIDVLARVAHLNGNKFEIELWTGIYDKNGKKIYEGDIVKTKSPYDCFLAKVSIHKEGTFYLESKSRDYIGSLIYLVKDEGYDTEIIGNIHENAELLNENKPS</sequence>
<dbReference type="SUPFAM" id="SSF159006">
    <property type="entry name" value="YopX-like"/>
    <property type="match status" value="1"/>
</dbReference>
<dbReference type="InterPro" id="IPR023385">
    <property type="entry name" value="YopX-like_C"/>
</dbReference>
<evidence type="ECO:0000259" key="1">
    <source>
        <dbReference type="Pfam" id="PF09643"/>
    </source>
</evidence>
<dbReference type="Proteomes" id="UP000478805">
    <property type="component" value="Unassembled WGS sequence"/>
</dbReference>
<evidence type="ECO:0000313" key="3">
    <source>
        <dbReference type="Proteomes" id="UP000478805"/>
    </source>
</evidence>
<gene>
    <name evidence="2" type="ORF">GSU20_06680</name>
</gene>
<comment type="caution">
    <text evidence="2">The sequence shown here is derived from an EMBL/GenBank/DDBJ whole genome shotgun (WGS) entry which is preliminary data.</text>
</comment>
<dbReference type="InterPro" id="IPR019096">
    <property type="entry name" value="YopX_protein"/>
</dbReference>
<organism evidence="2 3">
    <name type="scientific">Campylobacter jejuni</name>
    <dbReference type="NCBI Taxonomy" id="197"/>
    <lineage>
        <taxon>Bacteria</taxon>
        <taxon>Pseudomonadati</taxon>
        <taxon>Campylobacterota</taxon>
        <taxon>Epsilonproteobacteria</taxon>
        <taxon>Campylobacterales</taxon>
        <taxon>Campylobacteraceae</taxon>
        <taxon>Campylobacter</taxon>
    </lineage>
</organism>
<accession>A0A690VA07</accession>